<dbReference type="Pfam" id="PF23295">
    <property type="entry name" value="Arm_4"/>
    <property type="match status" value="1"/>
</dbReference>
<dbReference type="Gene3D" id="1.25.10.10">
    <property type="entry name" value="Leucine-rich Repeat Variant"/>
    <property type="match status" value="1"/>
</dbReference>
<dbReference type="SUPFAM" id="SSF48371">
    <property type="entry name" value="ARM repeat"/>
    <property type="match status" value="2"/>
</dbReference>
<dbReference type="InterPro" id="IPR016024">
    <property type="entry name" value="ARM-type_fold"/>
</dbReference>
<dbReference type="PANTHER" id="PTHR46108">
    <property type="entry name" value="BLUE CHEESE"/>
    <property type="match status" value="1"/>
</dbReference>
<dbReference type="SUPFAM" id="SSF49899">
    <property type="entry name" value="Concanavalin A-like lectins/glucanases"/>
    <property type="match status" value="1"/>
</dbReference>
<evidence type="ECO:0000259" key="3">
    <source>
        <dbReference type="Pfam" id="PF23295"/>
    </source>
</evidence>
<comment type="caution">
    <text evidence="4">The sequence shown here is derived from an EMBL/GenBank/DDBJ whole genome shotgun (WGS) entry which is preliminary data.</text>
</comment>
<keyword evidence="1" id="KW-0853">WD repeat</keyword>
<dbReference type="AlphaFoldDB" id="A0A9N9E0X0"/>
<dbReference type="InterPro" id="IPR051944">
    <property type="entry name" value="BEACH_domain_protein"/>
</dbReference>
<feature type="region of interest" description="Disordered" evidence="2">
    <location>
        <begin position="13"/>
        <end position="51"/>
    </location>
</feature>
<dbReference type="OrthoDB" id="26681at2759"/>
<feature type="domain" description="Alfy-like armadillo-like repeat" evidence="3">
    <location>
        <begin position="717"/>
        <end position="994"/>
    </location>
</feature>
<evidence type="ECO:0000313" key="4">
    <source>
        <dbReference type="EMBL" id="CAG8654453.1"/>
    </source>
</evidence>
<protein>
    <submittedName>
        <fullName evidence="4">3791_t:CDS:1</fullName>
    </submittedName>
</protein>
<dbReference type="InterPro" id="IPR056252">
    <property type="entry name" value="Alfy-like_Arm-like"/>
</dbReference>
<dbReference type="PANTHER" id="PTHR46108:SF4">
    <property type="entry name" value="BLUE CHEESE"/>
    <property type="match status" value="1"/>
</dbReference>
<dbReference type="InterPro" id="IPR011989">
    <property type="entry name" value="ARM-like"/>
</dbReference>
<sequence>MWSKLVGQLKNANPIFGASAPSPATSSLKQEKSHGRRSSIGSPKDPRATVARRKSSLLYGVVSEVEVLTQEKHEKLPRKIIPPEQQTELHSLFQLWQNSFNEQERVILLTATSRKFFETFFECPKMIEESLDNNLEIFTDAITRHLISNIGGVEVSASDILQKLADESQLFFIIKTINLLCDGPEVVYEVMSAHALPAILIKTFQRFVEIPTSNVGRDGKDASERMAPSDVVSDILTDILVNFVTYRSTLNQLLEQDLLYILVEMVITDKLVLNGGYNLWIERALEVLVELFACATQEVVSYFLNKDIMKTLMKILNDSIKIEENRFIDSGRLIYAGSLIIELILGTIHVSPIFLESFVNMNGYETFYHLLLLPPFDEKSSMTKDTLITMVEDLIFAGVEEFKPVASNGTPYQHSDFQLPAGNENDDETLFRNERALQVLISVLLYPEPTFSPDSKISSSIQLPDIFRQKIVVSIAGIFKSNNLNYFLMESLNILPTLIENLDKFSPKRSILDLLVFVMVDLNYVPFRELVVLSLHFQGQSLKHTTAIACETVTSLLQSSPKFKEVFREIGLLNMLCSLLQDLATTLQDKFGNTPFVKRISISNLSDIMNSQQNEISKAKSRFGHEVIDNFHLISECLVELLKGNKANLSLFGATYKGNLFDLLHYDETRDGALTIFETLVVEGHVLSNRAELQAPLEHSFQFGRLIEIVQSLSRFDLKMKKHILWSMKRILVSCPDMKDVFRETGGFVCLVSLLVGLEDVFKLLARSKDESDHSDNQGNVELLDVPRTEELPEMSQAIDTLKAIFLTFAEAVSNHETNRRFFNDSIGYKSIEDAIHLTDILKPTGSPEHLFGILFSFAVENETISEVFVDDVPNGGNVPHEIGPSKIIKMLGNLTDEICNPDIISTIMTLQLSVSYKPKLVLKIYEALLALSFANRRNQVMMNKSGVLEVVLRRLFLPSNTISCGDKSNDLISTQEKRFLTRLAQRLIEMGVSTTEIRFLFEQFENGNQQHTDETLETDGTLMTAMDMVLYGVQRSRWPRFVQFDMCQFGYSCLEMNNLTDKPFPPANGGYTFMTWIDIENFDPNVNLTLLGLRDEEDRCYLHIYIEARTHKLVIQTSPRQGVRFESFVFRTGCWYHIALVH</sequence>
<reference evidence="4" key="1">
    <citation type="submission" date="2021-06" db="EMBL/GenBank/DDBJ databases">
        <authorList>
            <person name="Kallberg Y."/>
            <person name="Tangrot J."/>
            <person name="Rosling A."/>
        </authorList>
    </citation>
    <scope>NUCLEOTIDE SEQUENCE</scope>
    <source>
        <strain evidence="4">CL551</strain>
    </source>
</reference>
<evidence type="ECO:0000256" key="1">
    <source>
        <dbReference type="ARBA" id="ARBA00022574"/>
    </source>
</evidence>
<dbReference type="EMBL" id="CAJVPV010010737">
    <property type="protein sequence ID" value="CAG8654453.1"/>
    <property type="molecule type" value="Genomic_DNA"/>
</dbReference>
<dbReference type="Proteomes" id="UP000789342">
    <property type="component" value="Unassembled WGS sequence"/>
</dbReference>
<organism evidence="4 5">
    <name type="scientific">Acaulospora morrowiae</name>
    <dbReference type="NCBI Taxonomy" id="94023"/>
    <lineage>
        <taxon>Eukaryota</taxon>
        <taxon>Fungi</taxon>
        <taxon>Fungi incertae sedis</taxon>
        <taxon>Mucoromycota</taxon>
        <taxon>Glomeromycotina</taxon>
        <taxon>Glomeromycetes</taxon>
        <taxon>Diversisporales</taxon>
        <taxon>Acaulosporaceae</taxon>
        <taxon>Acaulospora</taxon>
    </lineage>
</organism>
<proteinExistence type="predicted"/>
<evidence type="ECO:0000313" key="5">
    <source>
        <dbReference type="Proteomes" id="UP000789342"/>
    </source>
</evidence>
<evidence type="ECO:0000256" key="2">
    <source>
        <dbReference type="SAM" id="MobiDB-lite"/>
    </source>
</evidence>
<gene>
    <name evidence="4" type="ORF">AMORRO_LOCUS10121</name>
</gene>
<dbReference type="InterPro" id="IPR013320">
    <property type="entry name" value="ConA-like_dom_sf"/>
</dbReference>
<accession>A0A9N9E0X0</accession>
<feature type="non-terminal residue" evidence="4">
    <location>
        <position position="1"/>
    </location>
</feature>
<name>A0A9N9E0X0_9GLOM</name>
<keyword evidence="5" id="KW-1185">Reference proteome</keyword>